<dbReference type="Proteomes" id="UP000280036">
    <property type="component" value="Unassembled WGS sequence"/>
</dbReference>
<dbReference type="EMBL" id="UZVY01000001">
    <property type="protein sequence ID" value="VDR42082.1"/>
    <property type="molecule type" value="Genomic_DNA"/>
</dbReference>
<name>A0A3P8LI77_9BACT</name>
<gene>
    <name evidence="1" type="ORF">NCTC10126_00578</name>
</gene>
<evidence type="ECO:0000313" key="1">
    <source>
        <dbReference type="EMBL" id="VDR42082.1"/>
    </source>
</evidence>
<evidence type="ECO:0000313" key="2">
    <source>
        <dbReference type="Proteomes" id="UP000280036"/>
    </source>
</evidence>
<reference evidence="1 2" key="1">
    <citation type="submission" date="2018-12" db="EMBL/GenBank/DDBJ databases">
        <authorList>
            <consortium name="Pathogen Informatics"/>
        </authorList>
    </citation>
    <scope>NUCLEOTIDE SEQUENCE [LARGE SCALE GENOMIC DNA]</scope>
    <source>
        <strain evidence="1 2">NCTC10126</strain>
    </source>
</reference>
<accession>A0A3P8LI77</accession>
<organism evidence="1 2">
    <name type="scientific">Mycoplasmopsis caviae</name>
    <dbReference type="NCBI Taxonomy" id="55603"/>
    <lineage>
        <taxon>Bacteria</taxon>
        <taxon>Bacillati</taxon>
        <taxon>Mycoplasmatota</taxon>
        <taxon>Mycoplasmoidales</taxon>
        <taxon>Metamycoplasmataceae</taxon>
        <taxon>Mycoplasmopsis</taxon>
    </lineage>
</organism>
<dbReference type="AlphaFoldDB" id="A0A3P8LI77"/>
<protein>
    <submittedName>
        <fullName evidence="1">Uncharacterized protein</fullName>
    </submittedName>
</protein>
<proteinExistence type="predicted"/>
<sequence>MSYKGEDKIICLFGLDFSKNWEKKDKNIHHHLPNWKSEI</sequence>